<organism evidence="1">
    <name type="scientific">human gut metagenome</name>
    <dbReference type="NCBI Taxonomy" id="408170"/>
    <lineage>
        <taxon>unclassified sequences</taxon>
        <taxon>metagenomes</taxon>
        <taxon>organismal metagenomes</taxon>
    </lineage>
</organism>
<name>K1SPA8_9ZZZZ</name>
<accession>K1SPA8</accession>
<reference evidence="1" key="1">
    <citation type="journal article" date="2013" name="Environ. Microbiol.">
        <title>Microbiota from the distal guts of lean and obese adolescents exhibit partial functional redundancy besides clear differences in community structure.</title>
        <authorList>
            <person name="Ferrer M."/>
            <person name="Ruiz A."/>
            <person name="Lanza F."/>
            <person name="Haange S.B."/>
            <person name="Oberbach A."/>
            <person name="Till H."/>
            <person name="Bargiela R."/>
            <person name="Campoy C."/>
            <person name="Segura M.T."/>
            <person name="Richter M."/>
            <person name="von Bergen M."/>
            <person name="Seifert J."/>
            <person name="Suarez A."/>
        </authorList>
    </citation>
    <scope>NUCLEOTIDE SEQUENCE</scope>
</reference>
<feature type="non-terminal residue" evidence="1">
    <location>
        <position position="125"/>
    </location>
</feature>
<dbReference type="EMBL" id="AJWY01012746">
    <property type="protein sequence ID" value="EKC49071.1"/>
    <property type="molecule type" value="Genomic_DNA"/>
</dbReference>
<dbReference type="AlphaFoldDB" id="K1SPA8"/>
<proteinExistence type="predicted"/>
<evidence type="ECO:0000313" key="1">
    <source>
        <dbReference type="EMBL" id="EKC49071.1"/>
    </source>
</evidence>
<comment type="caution">
    <text evidence="1">The sequence shown here is derived from an EMBL/GenBank/DDBJ whole genome shotgun (WGS) entry which is preliminary data.</text>
</comment>
<protein>
    <submittedName>
        <fullName evidence="1">TraE protein</fullName>
    </submittedName>
</protein>
<sequence length="125" mass="14521">MKVTSHTLNGYERLKLLKESMHPCENVPFSFDWKRRYQSGMSVKDYIAPTSLDFGRLRNFRMGSAYGAAYYIYIDAAEISDRIIEDIMAIDSNIHINIHTHSMDQQKALRFVSKKLTNANEVKVR</sequence>
<gene>
    <name evidence="1" type="ORF">LEA_18574</name>
</gene>